<proteinExistence type="predicted"/>
<dbReference type="AlphaFoldDB" id="A0A1G8I1G7"/>
<accession>A0A1G8I1G7</accession>
<dbReference type="RefSeq" id="WP_093279597.1">
    <property type="nucleotide sequence ID" value="NZ_FNDD01000075.1"/>
</dbReference>
<dbReference type="STRING" id="861298.SAMN04488136_1751"/>
<protein>
    <submittedName>
        <fullName evidence="1">Uncharacterized protein</fullName>
    </submittedName>
</protein>
<evidence type="ECO:0000313" key="1">
    <source>
        <dbReference type="EMBL" id="SDI12652.1"/>
    </source>
</evidence>
<reference evidence="1 2" key="1">
    <citation type="submission" date="2016-10" db="EMBL/GenBank/DDBJ databases">
        <authorList>
            <person name="de Groot N.N."/>
        </authorList>
    </citation>
    <scope>NUCLEOTIDE SEQUENCE [LARGE SCALE GENOMIC DNA]</scope>
    <source>
        <strain evidence="1 2">CGMCC 1.10228</strain>
    </source>
</reference>
<gene>
    <name evidence="1" type="ORF">SAMN04488136_1751</name>
</gene>
<sequence>MQTVNTFSAVLNTQAQALENVMAKQPTSNPRKMDEAKNLLEQAVWTAISAAKETDDEVSR</sequence>
<keyword evidence="2" id="KW-1185">Reference proteome</keyword>
<organism evidence="1 2">
    <name type="scientific">Vibrio xiamenensis</name>
    <dbReference type="NCBI Taxonomy" id="861298"/>
    <lineage>
        <taxon>Bacteria</taxon>
        <taxon>Pseudomonadati</taxon>
        <taxon>Pseudomonadota</taxon>
        <taxon>Gammaproteobacteria</taxon>
        <taxon>Vibrionales</taxon>
        <taxon>Vibrionaceae</taxon>
        <taxon>Vibrio</taxon>
    </lineage>
</organism>
<dbReference type="EMBL" id="FNDD01000075">
    <property type="protein sequence ID" value="SDI12652.1"/>
    <property type="molecule type" value="Genomic_DNA"/>
</dbReference>
<dbReference type="Proteomes" id="UP000198854">
    <property type="component" value="Unassembled WGS sequence"/>
</dbReference>
<name>A0A1G8I1G7_9VIBR</name>
<evidence type="ECO:0000313" key="2">
    <source>
        <dbReference type="Proteomes" id="UP000198854"/>
    </source>
</evidence>